<feature type="transmembrane region" description="Helical" evidence="18">
    <location>
        <begin position="231"/>
        <end position="253"/>
    </location>
</feature>
<evidence type="ECO:0000256" key="1">
    <source>
        <dbReference type="ARBA" id="ARBA00003257"/>
    </source>
</evidence>
<keyword evidence="10 18" id="KW-1278">Translocase</keyword>
<keyword evidence="16 18" id="KW-0472">Membrane</keyword>
<evidence type="ECO:0000256" key="12">
    <source>
        <dbReference type="ARBA" id="ARBA00022989"/>
    </source>
</evidence>
<keyword evidence="11 18" id="KW-0249">Electron transport</keyword>
<dbReference type="AlphaFoldDB" id="A0A126TFW8"/>
<dbReference type="Pfam" id="PF00361">
    <property type="entry name" value="Proton_antipo_M"/>
    <property type="match status" value="1"/>
</dbReference>
<feature type="transmembrane region" description="Helical" evidence="18">
    <location>
        <begin position="86"/>
        <end position="107"/>
    </location>
</feature>
<dbReference type="PANTHER" id="PTHR46552">
    <property type="entry name" value="NADH-UBIQUINONE OXIDOREDUCTASE CHAIN 2"/>
    <property type="match status" value="1"/>
</dbReference>
<dbReference type="PANTHER" id="PTHR46552:SF1">
    <property type="entry name" value="NADH-UBIQUINONE OXIDOREDUCTASE CHAIN 2"/>
    <property type="match status" value="1"/>
</dbReference>
<keyword evidence="12 18" id="KW-1133">Transmembrane helix</keyword>
<protein>
    <recommendedName>
        <fullName evidence="5 18">NADH-ubiquinone oxidoreductase chain 2</fullName>
        <ecNumber evidence="4 18">7.1.1.2</ecNumber>
    </recommendedName>
</protein>
<evidence type="ECO:0000256" key="18">
    <source>
        <dbReference type="RuleBase" id="RU003403"/>
    </source>
</evidence>
<keyword evidence="7 18" id="KW-0679">Respiratory chain</keyword>
<dbReference type="EMBL" id="KT696236">
    <property type="protein sequence ID" value="AML26463.1"/>
    <property type="molecule type" value="Genomic_DNA"/>
</dbReference>
<keyword evidence="14 18" id="KW-0830">Ubiquinone</keyword>
<evidence type="ECO:0000256" key="8">
    <source>
        <dbReference type="ARBA" id="ARBA00022692"/>
    </source>
</evidence>
<feature type="transmembrane region" description="Helical" evidence="18">
    <location>
        <begin position="5"/>
        <end position="22"/>
    </location>
</feature>
<proteinExistence type="inferred from homology"/>
<evidence type="ECO:0000256" key="13">
    <source>
        <dbReference type="ARBA" id="ARBA00023027"/>
    </source>
</evidence>
<feature type="transmembrane region" description="Helical" evidence="18">
    <location>
        <begin position="142"/>
        <end position="161"/>
    </location>
</feature>
<evidence type="ECO:0000256" key="4">
    <source>
        <dbReference type="ARBA" id="ARBA00012944"/>
    </source>
</evidence>
<dbReference type="PRINTS" id="PR01436">
    <property type="entry name" value="NADHDHGNASE2"/>
</dbReference>
<organism evidence="20">
    <name type="scientific">Staphylinidae sp. BMNH 1274656</name>
    <dbReference type="NCBI Taxonomy" id="1796585"/>
    <lineage>
        <taxon>Eukaryota</taxon>
        <taxon>Metazoa</taxon>
        <taxon>Ecdysozoa</taxon>
        <taxon>Arthropoda</taxon>
        <taxon>Hexapoda</taxon>
        <taxon>Insecta</taxon>
        <taxon>Pterygota</taxon>
        <taxon>Neoptera</taxon>
        <taxon>Endopterygota</taxon>
        <taxon>Coleoptera</taxon>
        <taxon>Polyphaga</taxon>
        <taxon>Staphyliniformia</taxon>
        <taxon>Staphylinidae</taxon>
    </lineage>
</organism>
<feature type="transmembrane region" description="Helical" evidence="18">
    <location>
        <begin position="60"/>
        <end position="80"/>
    </location>
</feature>
<evidence type="ECO:0000256" key="7">
    <source>
        <dbReference type="ARBA" id="ARBA00022660"/>
    </source>
</evidence>
<evidence type="ECO:0000256" key="6">
    <source>
        <dbReference type="ARBA" id="ARBA00022448"/>
    </source>
</evidence>
<sequence length="327" mass="38932">MNFKFWKMFFYLILMSSISITISSYSWLMMWIALEINMLSIIPLMNYSKNMFMTESSLKYFIVQSMASSLLLLSIIMMTMNNSYNISLLMNSALLIKMGSAPFHYWFPEVMEGQKWSMVFNLLTIQKISPIMLLNYNMNMPYFMMIIIILNMLVSMFMGLNQVSMRKILTFSSINHIGWMIAAILFMKTIWMMYFIVYTFMLLNLILIFNKFNIYYVKQLIKINLPPFFKMILMFNFFSMGGLPPFLGFLPKWLTIQSLTMNNSIFLMNLMVILTLFTLFYYIRLTMSSMMFMKTSNNYIAKFNKFIIFMNFINLSILPIIFMIYIL</sequence>
<comment type="function">
    <text evidence="1">Core subunit of the mitochondrial membrane respiratory chain NADH dehydrogenase (Complex I) that is believed to belong to the minimal assembly required for catalysis. Complex I functions in the transfer of electrons from NADH to the respiratory chain. The immediate electron acceptor for the enzyme is believed to be ubiquinone.</text>
</comment>
<dbReference type="GO" id="GO:0008137">
    <property type="term" value="F:NADH dehydrogenase (ubiquinone) activity"/>
    <property type="evidence" value="ECO:0007669"/>
    <property type="project" value="UniProtKB-EC"/>
</dbReference>
<evidence type="ECO:0000313" key="20">
    <source>
        <dbReference type="EMBL" id="AML26463.1"/>
    </source>
</evidence>
<dbReference type="InterPro" id="IPR001750">
    <property type="entry name" value="ND/Mrp_TM"/>
</dbReference>
<evidence type="ECO:0000256" key="10">
    <source>
        <dbReference type="ARBA" id="ARBA00022967"/>
    </source>
</evidence>
<keyword evidence="9 18" id="KW-0999">Mitochondrion inner membrane</keyword>
<geneLocation type="mitochondrion" evidence="20"/>
<evidence type="ECO:0000256" key="16">
    <source>
        <dbReference type="ARBA" id="ARBA00023136"/>
    </source>
</evidence>
<evidence type="ECO:0000256" key="5">
    <source>
        <dbReference type="ARBA" id="ARBA00021008"/>
    </source>
</evidence>
<feature type="transmembrane region" description="Helical" evidence="18">
    <location>
        <begin position="192"/>
        <end position="210"/>
    </location>
</feature>
<evidence type="ECO:0000256" key="17">
    <source>
        <dbReference type="ARBA" id="ARBA00049551"/>
    </source>
</evidence>
<keyword evidence="6" id="KW-0813">Transport</keyword>
<dbReference type="GO" id="GO:0005743">
    <property type="term" value="C:mitochondrial inner membrane"/>
    <property type="evidence" value="ECO:0007669"/>
    <property type="project" value="UniProtKB-SubCell"/>
</dbReference>
<dbReference type="GO" id="GO:0006120">
    <property type="term" value="P:mitochondrial electron transport, NADH to ubiquinone"/>
    <property type="evidence" value="ECO:0007669"/>
    <property type="project" value="InterPro"/>
</dbReference>
<evidence type="ECO:0000259" key="19">
    <source>
        <dbReference type="Pfam" id="PF00361"/>
    </source>
</evidence>
<accession>A0A126TFW8</accession>
<evidence type="ECO:0000256" key="2">
    <source>
        <dbReference type="ARBA" id="ARBA00004448"/>
    </source>
</evidence>
<comment type="similarity">
    <text evidence="3 18">Belongs to the complex I subunit 2 family.</text>
</comment>
<comment type="catalytic activity">
    <reaction evidence="17 18">
        <text>a ubiquinone + NADH + 5 H(+)(in) = a ubiquinol + NAD(+) + 4 H(+)(out)</text>
        <dbReference type="Rhea" id="RHEA:29091"/>
        <dbReference type="Rhea" id="RHEA-COMP:9565"/>
        <dbReference type="Rhea" id="RHEA-COMP:9566"/>
        <dbReference type="ChEBI" id="CHEBI:15378"/>
        <dbReference type="ChEBI" id="CHEBI:16389"/>
        <dbReference type="ChEBI" id="CHEBI:17976"/>
        <dbReference type="ChEBI" id="CHEBI:57540"/>
        <dbReference type="ChEBI" id="CHEBI:57945"/>
        <dbReference type="EC" id="7.1.1.2"/>
    </reaction>
</comment>
<reference evidence="20" key="1">
    <citation type="submission" date="2015-09" db="EMBL/GenBank/DDBJ databases">
        <title>Capturing the unknown biodiversity of arthropods in tropical forests using metagenomics.</title>
        <authorList>
            <person name="Andujar C."/>
            <person name="Creedy T.J."/>
            <person name="Garner B."/>
            <person name="Canty R."/>
            <person name="Warner H.B."/>
            <person name="Lipecki J."/>
            <person name="Crampton-Platt A."/>
            <person name="Gabrielli M."/>
            <person name="Croydon-Veleslavov I.A."/>
            <person name="Lim J.L."/>
            <person name="Linard B."/>
            <person name="Vogler A."/>
        </authorList>
    </citation>
    <scope>NUCLEOTIDE SEQUENCE</scope>
</reference>
<keyword evidence="8 18" id="KW-0812">Transmembrane</keyword>
<evidence type="ECO:0000256" key="9">
    <source>
        <dbReference type="ARBA" id="ARBA00022792"/>
    </source>
</evidence>
<feature type="transmembrane region" description="Helical" evidence="18">
    <location>
        <begin position="265"/>
        <end position="285"/>
    </location>
</feature>
<dbReference type="InterPro" id="IPR003917">
    <property type="entry name" value="NADH_UbQ_OxRdtase_chain2"/>
</dbReference>
<evidence type="ECO:0000256" key="15">
    <source>
        <dbReference type="ARBA" id="ARBA00023128"/>
    </source>
</evidence>
<evidence type="ECO:0000256" key="11">
    <source>
        <dbReference type="ARBA" id="ARBA00022982"/>
    </source>
</evidence>
<feature type="transmembrane region" description="Helical" evidence="18">
    <location>
        <begin position="306"/>
        <end position="326"/>
    </location>
</feature>
<evidence type="ECO:0000256" key="14">
    <source>
        <dbReference type="ARBA" id="ARBA00023075"/>
    </source>
</evidence>
<name>A0A126TFW8_9COLE</name>
<dbReference type="EC" id="7.1.1.2" evidence="4 18"/>
<gene>
    <name evidence="20" type="primary">ND2</name>
</gene>
<keyword evidence="15 18" id="KW-0496">Mitochondrion</keyword>
<comment type="subcellular location">
    <subcellularLocation>
        <location evidence="2 18">Mitochondrion inner membrane</location>
        <topology evidence="2 18">Multi-pass membrane protein</topology>
    </subcellularLocation>
</comment>
<comment type="function">
    <text evidence="18">Core subunit of the mitochondrial membrane respiratory chain NADH dehydrogenase (Complex I) which catalyzes electron transfer from NADH through the respiratory chain, using ubiquinone as an electron acceptor. Essential for the catalytic activity and assembly of complex I.</text>
</comment>
<feature type="domain" description="NADH:quinone oxidoreductase/Mrp antiporter transmembrane" evidence="19">
    <location>
        <begin position="24"/>
        <end position="278"/>
    </location>
</feature>
<dbReference type="InterPro" id="IPR050175">
    <property type="entry name" value="Complex_I_Subunit_2"/>
</dbReference>
<keyword evidence="13 18" id="KW-0520">NAD</keyword>
<evidence type="ECO:0000256" key="3">
    <source>
        <dbReference type="ARBA" id="ARBA00007012"/>
    </source>
</evidence>
<feature type="transmembrane region" description="Helical" evidence="18">
    <location>
        <begin position="168"/>
        <end position="186"/>
    </location>
</feature>